<accession>A0ACC2JBZ9</accession>
<keyword evidence="2" id="KW-1185">Reference proteome</keyword>
<sequence>MQRRPRGSSSLGWSNLSCPSPGTDPVAIGRISEPRHQHNTPFDPYTVRFPDLAESPYYFGRAPELSQSYARSQSSPPPPYTRYDPQQNRRRLATHWSSGSRSNSVATVPRPPAEYELMNNRRGNGVRAYSDPTPGAGRGFGIDIFNFMEEPYIQRGLGAEEGKQEEDLDRDTDTITDTTNTAIATPSSPLSSRLSIATMVSEKLESEGTPDDDDDEYCQDIHNVDEDAPHRVADWDPRWHQPPTP</sequence>
<organism evidence="1 2">
    <name type="scientific">Lasiodiplodia mahajangana</name>
    <dbReference type="NCBI Taxonomy" id="1108764"/>
    <lineage>
        <taxon>Eukaryota</taxon>
        <taxon>Fungi</taxon>
        <taxon>Dikarya</taxon>
        <taxon>Ascomycota</taxon>
        <taxon>Pezizomycotina</taxon>
        <taxon>Dothideomycetes</taxon>
        <taxon>Dothideomycetes incertae sedis</taxon>
        <taxon>Botryosphaeriales</taxon>
        <taxon>Botryosphaeriaceae</taxon>
        <taxon>Lasiodiplodia</taxon>
    </lineage>
</organism>
<proteinExistence type="predicted"/>
<gene>
    <name evidence="1" type="ORF">O1611_g8772</name>
</gene>
<evidence type="ECO:0000313" key="2">
    <source>
        <dbReference type="Proteomes" id="UP001153332"/>
    </source>
</evidence>
<evidence type="ECO:0000313" key="1">
    <source>
        <dbReference type="EMBL" id="KAJ8124868.1"/>
    </source>
</evidence>
<dbReference type="Proteomes" id="UP001153332">
    <property type="component" value="Unassembled WGS sequence"/>
</dbReference>
<dbReference type="EMBL" id="JAPUUL010002712">
    <property type="protein sequence ID" value="KAJ8124868.1"/>
    <property type="molecule type" value="Genomic_DNA"/>
</dbReference>
<protein>
    <submittedName>
        <fullName evidence="1">Uncharacterized protein</fullName>
    </submittedName>
</protein>
<name>A0ACC2JBZ9_9PEZI</name>
<comment type="caution">
    <text evidence="1">The sequence shown here is derived from an EMBL/GenBank/DDBJ whole genome shotgun (WGS) entry which is preliminary data.</text>
</comment>
<reference evidence="1" key="1">
    <citation type="submission" date="2022-12" db="EMBL/GenBank/DDBJ databases">
        <title>Genome Sequence of Lasiodiplodia mahajangana.</title>
        <authorList>
            <person name="Buettner E."/>
        </authorList>
    </citation>
    <scope>NUCLEOTIDE SEQUENCE</scope>
    <source>
        <strain evidence="1">VT137</strain>
    </source>
</reference>